<feature type="region of interest" description="Disordered" evidence="1">
    <location>
        <begin position="17"/>
        <end position="46"/>
    </location>
</feature>
<feature type="region of interest" description="Disordered" evidence="1">
    <location>
        <begin position="112"/>
        <end position="154"/>
    </location>
</feature>
<proteinExistence type="predicted"/>
<feature type="region of interest" description="Disordered" evidence="1">
    <location>
        <begin position="217"/>
        <end position="237"/>
    </location>
</feature>
<organism evidence="2 3">
    <name type="scientific">Pleurodeles waltl</name>
    <name type="common">Iberian ribbed newt</name>
    <dbReference type="NCBI Taxonomy" id="8319"/>
    <lineage>
        <taxon>Eukaryota</taxon>
        <taxon>Metazoa</taxon>
        <taxon>Chordata</taxon>
        <taxon>Craniata</taxon>
        <taxon>Vertebrata</taxon>
        <taxon>Euteleostomi</taxon>
        <taxon>Amphibia</taxon>
        <taxon>Batrachia</taxon>
        <taxon>Caudata</taxon>
        <taxon>Salamandroidea</taxon>
        <taxon>Salamandridae</taxon>
        <taxon>Pleurodelinae</taxon>
        <taxon>Pleurodeles</taxon>
    </lineage>
</organism>
<evidence type="ECO:0000313" key="2">
    <source>
        <dbReference type="EMBL" id="KAJ1108990.1"/>
    </source>
</evidence>
<keyword evidence="3" id="KW-1185">Reference proteome</keyword>
<gene>
    <name evidence="2" type="ORF">NDU88_006360</name>
</gene>
<reference evidence="2" key="1">
    <citation type="journal article" date="2022" name="bioRxiv">
        <title>Sequencing and chromosome-scale assembly of the giantPleurodeles waltlgenome.</title>
        <authorList>
            <person name="Brown T."/>
            <person name="Elewa A."/>
            <person name="Iarovenko S."/>
            <person name="Subramanian E."/>
            <person name="Araus A.J."/>
            <person name="Petzold A."/>
            <person name="Susuki M."/>
            <person name="Suzuki K.-i.T."/>
            <person name="Hayashi T."/>
            <person name="Toyoda A."/>
            <person name="Oliveira C."/>
            <person name="Osipova E."/>
            <person name="Leigh N.D."/>
            <person name="Simon A."/>
            <person name="Yun M.H."/>
        </authorList>
    </citation>
    <scope>NUCLEOTIDE SEQUENCE</scope>
    <source>
        <strain evidence="2">20211129_DDA</strain>
        <tissue evidence="2">Liver</tissue>
    </source>
</reference>
<accession>A0AAV7MYZ9</accession>
<evidence type="ECO:0000256" key="1">
    <source>
        <dbReference type="SAM" id="MobiDB-lite"/>
    </source>
</evidence>
<sequence length="237" mass="25185">MCPTAHSDDLASVVVSDVSPSSHLPHSEVRTDVVASSDRTPDRGELTCPGRKFQAIQMGGIPSRWGGVSPPGLPDQKEGEIAVPLSPCGGIRYLGASQRFCAQYRVQLAMPGPNQDGREVPRRPRPLPADHTVLRHDSPTRPLPHSYAGSEVPTSSLPEGSVALMCSSHLRRRQVPSCASRVLAAILHRLTLLRLPSPAASVFSGTGAPGCSEYCSGRTPRSTVERHTARAQLPGPG</sequence>
<evidence type="ECO:0000313" key="3">
    <source>
        <dbReference type="Proteomes" id="UP001066276"/>
    </source>
</evidence>
<comment type="caution">
    <text evidence="2">The sequence shown here is derived from an EMBL/GenBank/DDBJ whole genome shotgun (WGS) entry which is preliminary data.</text>
</comment>
<dbReference type="EMBL" id="JANPWB010000013">
    <property type="protein sequence ID" value="KAJ1108990.1"/>
    <property type="molecule type" value="Genomic_DNA"/>
</dbReference>
<dbReference type="Proteomes" id="UP001066276">
    <property type="component" value="Chromosome 9"/>
</dbReference>
<name>A0AAV7MYZ9_PLEWA</name>
<dbReference type="AlphaFoldDB" id="A0AAV7MYZ9"/>
<protein>
    <submittedName>
        <fullName evidence="2">Uncharacterized protein</fullName>
    </submittedName>
</protein>